<dbReference type="EMBL" id="JANRHJ010000003">
    <property type="protein sequence ID" value="MCR8873175.1"/>
    <property type="molecule type" value="Genomic_DNA"/>
</dbReference>
<dbReference type="RefSeq" id="WP_258335452.1">
    <property type="nucleotide sequence ID" value="NZ_DEQE01000049.1"/>
</dbReference>
<evidence type="ECO:0000313" key="1">
    <source>
        <dbReference type="EMBL" id="MCR8873175.1"/>
    </source>
</evidence>
<organism evidence="1 2">
    <name type="scientific">Phocaeicola barnesiae</name>
    <dbReference type="NCBI Taxonomy" id="376804"/>
    <lineage>
        <taxon>Bacteria</taxon>
        <taxon>Pseudomonadati</taxon>
        <taxon>Bacteroidota</taxon>
        <taxon>Bacteroidia</taxon>
        <taxon>Bacteroidales</taxon>
        <taxon>Bacteroidaceae</taxon>
        <taxon>Phocaeicola</taxon>
    </lineage>
</organism>
<gene>
    <name evidence="1" type="ORF">NW209_03905</name>
</gene>
<comment type="caution">
    <text evidence="1">The sequence shown here is derived from an EMBL/GenBank/DDBJ whole genome shotgun (WGS) entry which is preliminary data.</text>
</comment>
<proteinExistence type="predicted"/>
<accession>A0AAW5N3A0</accession>
<dbReference type="Proteomes" id="UP001204579">
    <property type="component" value="Unassembled WGS sequence"/>
</dbReference>
<sequence length="93" mass="10788">MKKKSSIRFYCLVICLMYGRKVTGSELDLTYTTEVQTNFRKEGKWVNLLRLDYSCLLGRNFRFSFSSISIAETRHVCGGRMQKLCGSRRSGKM</sequence>
<keyword evidence="2" id="KW-1185">Reference proteome</keyword>
<reference evidence="1 2" key="1">
    <citation type="submission" date="2022-08" db="EMBL/GenBank/DDBJ databases">
        <authorList>
            <person name="Zeman M."/>
            <person name="Kubasova T."/>
        </authorList>
    </citation>
    <scope>NUCLEOTIDE SEQUENCE [LARGE SCALE GENOMIC DNA]</scope>
    <source>
        <strain evidence="1 2">ET62</strain>
    </source>
</reference>
<evidence type="ECO:0000313" key="2">
    <source>
        <dbReference type="Proteomes" id="UP001204579"/>
    </source>
</evidence>
<name>A0AAW5N3A0_9BACT</name>
<protein>
    <recommendedName>
        <fullName evidence="3">Secreted protein</fullName>
    </recommendedName>
</protein>
<evidence type="ECO:0008006" key="3">
    <source>
        <dbReference type="Google" id="ProtNLM"/>
    </source>
</evidence>
<dbReference type="AlphaFoldDB" id="A0AAW5N3A0"/>